<proteinExistence type="predicted"/>
<accession>A0AAV9BGZ4</accession>
<reference evidence="2" key="2">
    <citation type="submission" date="2023-06" db="EMBL/GenBank/DDBJ databases">
        <authorList>
            <person name="Ma L."/>
            <person name="Liu K.-W."/>
            <person name="Li Z."/>
            <person name="Hsiao Y.-Y."/>
            <person name="Qi Y."/>
            <person name="Fu T."/>
            <person name="Tang G."/>
            <person name="Zhang D."/>
            <person name="Sun W.-H."/>
            <person name="Liu D.-K."/>
            <person name="Li Y."/>
            <person name="Chen G.-Z."/>
            <person name="Liu X.-D."/>
            <person name="Liao X.-Y."/>
            <person name="Jiang Y.-T."/>
            <person name="Yu X."/>
            <person name="Hao Y."/>
            <person name="Huang J."/>
            <person name="Zhao X.-W."/>
            <person name="Ke S."/>
            <person name="Chen Y.-Y."/>
            <person name="Wu W.-L."/>
            <person name="Hsu J.-L."/>
            <person name="Lin Y.-F."/>
            <person name="Huang M.-D."/>
            <person name="Li C.-Y."/>
            <person name="Huang L."/>
            <person name="Wang Z.-W."/>
            <person name="Zhao X."/>
            <person name="Zhong W.-Y."/>
            <person name="Peng D.-H."/>
            <person name="Ahmad S."/>
            <person name="Lan S."/>
            <person name="Zhang J.-S."/>
            <person name="Tsai W.-C."/>
            <person name="Van De Peer Y."/>
            <person name="Liu Z.-J."/>
        </authorList>
    </citation>
    <scope>NUCLEOTIDE SEQUENCE</scope>
    <source>
        <strain evidence="2">SCP</strain>
        <tissue evidence="2">Leaves</tissue>
    </source>
</reference>
<evidence type="ECO:0000313" key="3">
    <source>
        <dbReference type="Proteomes" id="UP001179952"/>
    </source>
</evidence>
<feature type="region of interest" description="Disordered" evidence="1">
    <location>
        <begin position="273"/>
        <end position="294"/>
    </location>
</feature>
<name>A0AAV9BGZ4_ACOGR</name>
<dbReference type="PANTHER" id="PTHR35099:SF2">
    <property type="entry name" value="OS02G0182700 PROTEIN"/>
    <property type="match status" value="1"/>
</dbReference>
<evidence type="ECO:0000313" key="2">
    <source>
        <dbReference type="EMBL" id="KAK1275641.1"/>
    </source>
</evidence>
<organism evidence="2 3">
    <name type="scientific">Acorus gramineus</name>
    <name type="common">Dwarf sweet flag</name>
    <dbReference type="NCBI Taxonomy" id="55184"/>
    <lineage>
        <taxon>Eukaryota</taxon>
        <taxon>Viridiplantae</taxon>
        <taxon>Streptophyta</taxon>
        <taxon>Embryophyta</taxon>
        <taxon>Tracheophyta</taxon>
        <taxon>Spermatophyta</taxon>
        <taxon>Magnoliopsida</taxon>
        <taxon>Liliopsida</taxon>
        <taxon>Acoraceae</taxon>
        <taxon>Acorus</taxon>
    </lineage>
</organism>
<dbReference type="PANTHER" id="PTHR35099">
    <property type="entry name" value="OS02G0182700 PROTEIN"/>
    <property type="match status" value="1"/>
</dbReference>
<reference evidence="2" key="1">
    <citation type="journal article" date="2023" name="Nat. Commun.">
        <title>Diploid and tetraploid genomes of Acorus and the evolution of monocots.</title>
        <authorList>
            <person name="Ma L."/>
            <person name="Liu K.W."/>
            <person name="Li Z."/>
            <person name="Hsiao Y.Y."/>
            <person name="Qi Y."/>
            <person name="Fu T."/>
            <person name="Tang G.D."/>
            <person name="Zhang D."/>
            <person name="Sun W.H."/>
            <person name="Liu D.K."/>
            <person name="Li Y."/>
            <person name="Chen G.Z."/>
            <person name="Liu X.D."/>
            <person name="Liao X.Y."/>
            <person name="Jiang Y.T."/>
            <person name="Yu X."/>
            <person name="Hao Y."/>
            <person name="Huang J."/>
            <person name="Zhao X.W."/>
            <person name="Ke S."/>
            <person name="Chen Y.Y."/>
            <person name="Wu W.L."/>
            <person name="Hsu J.L."/>
            <person name="Lin Y.F."/>
            <person name="Huang M.D."/>
            <person name="Li C.Y."/>
            <person name="Huang L."/>
            <person name="Wang Z.W."/>
            <person name="Zhao X."/>
            <person name="Zhong W.Y."/>
            <person name="Peng D.H."/>
            <person name="Ahmad S."/>
            <person name="Lan S."/>
            <person name="Zhang J.S."/>
            <person name="Tsai W.C."/>
            <person name="Van de Peer Y."/>
            <person name="Liu Z.J."/>
        </authorList>
    </citation>
    <scope>NUCLEOTIDE SEQUENCE</scope>
    <source>
        <strain evidence="2">SCP</strain>
    </source>
</reference>
<comment type="caution">
    <text evidence="2">The sequence shown here is derived from an EMBL/GenBank/DDBJ whole genome shotgun (WGS) entry which is preliminary data.</text>
</comment>
<gene>
    <name evidence="2" type="ORF">QJS04_geneDACA003781</name>
</gene>
<feature type="compositionally biased region" description="Low complexity" evidence="1">
    <location>
        <begin position="63"/>
        <end position="77"/>
    </location>
</feature>
<sequence length="294" mass="31593">MAAAMRDPSLPAEVVMDISRGFWESFPARTDGDWEEPPRWGSRRRRSGRTPQEKSSVKGRAISPMTPLSVTTSSSPSSGGGDEMHISVGKRKISSSDGGGAEDTTILEEEARSCSKVAVPCGGSAPLDGCNRRPSKKSKKKDLDRMRKEALQLRKRNEDLKALAKLMSHHPSSSSSKQTIVVPSQVPAMSQSPLSVQFPSQSFSNAMAIIPAREDLNWQPISHHPSPSSGQQTHLVPSQVPATSSHVLPITCASQSTIDATTKTAVLDLDLNFPPAEDADPSLSEETIPLYGLS</sequence>
<feature type="region of interest" description="Disordered" evidence="1">
    <location>
        <begin position="25"/>
        <end position="147"/>
    </location>
</feature>
<dbReference type="Proteomes" id="UP001179952">
    <property type="component" value="Unassembled WGS sequence"/>
</dbReference>
<dbReference type="AlphaFoldDB" id="A0AAV9BGZ4"/>
<protein>
    <submittedName>
        <fullName evidence="2">Uncharacterized protein</fullName>
    </submittedName>
</protein>
<dbReference type="EMBL" id="JAUJYN010000003">
    <property type="protein sequence ID" value="KAK1275641.1"/>
    <property type="molecule type" value="Genomic_DNA"/>
</dbReference>
<evidence type="ECO:0000256" key="1">
    <source>
        <dbReference type="SAM" id="MobiDB-lite"/>
    </source>
</evidence>
<keyword evidence="3" id="KW-1185">Reference proteome</keyword>